<gene>
    <name evidence="2" type="ORF">FHU37_004725</name>
</gene>
<feature type="compositionally biased region" description="Low complexity" evidence="1">
    <location>
        <begin position="303"/>
        <end position="323"/>
    </location>
</feature>
<evidence type="ECO:0000313" key="2">
    <source>
        <dbReference type="EMBL" id="NYI07696.1"/>
    </source>
</evidence>
<feature type="compositionally biased region" description="Basic and acidic residues" evidence="1">
    <location>
        <begin position="286"/>
        <end position="302"/>
    </location>
</feature>
<proteinExistence type="predicted"/>
<keyword evidence="3" id="KW-1185">Reference proteome</keyword>
<accession>A0A852ZZD0</accession>
<reference evidence="2 3" key="1">
    <citation type="submission" date="2020-07" db="EMBL/GenBank/DDBJ databases">
        <title>Sequencing the genomes of 1000 actinobacteria strains.</title>
        <authorList>
            <person name="Klenk H.-P."/>
        </authorList>
    </citation>
    <scope>NUCLEOTIDE SEQUENCE [LARGE SCALE GENOMIC DNA]</scope>
    <source>
        <strain evidence="2 3">DSM 42178</strain>
    </source>
</reference>
<dbReference type="EMBL" id="JACBZD010000002">
    <property type="protein sequence ID" value="NYI07696.1"/>
    <property type="molecule type" value="Genomic_DNA"/>
</dbReference>
<feature type="compositionally biased region" description="Low complexity" evidence="1">
    <location>
        <begin position="332"/>
        <end position="356"/>
    </location>
</feature>
<protein>
    <recommendedName>
        <fullName evidence="4">DUF3027 domain-containing protein</fullName>
    </recommendedName>
</protein>
<evidence type="ECO:0000256" key="1">
    <source>
        <dbReference type="SAM" id="MobiDB-lite"/>
    </source>
</evidence>
<dbReference type="AlphaFoldDB" id="A0A852ZZD0"/>
<evidence type="ECO:0008006" key="4">
    <source>
        <dbReference type="Google" id="ProtNLM"/>
    </source>
</evidence>
<dbReference type="Proteomes" id="UP000567795">
    <property type="component" value="Unassembled WGS sequence"/>
</dbReference>
<comment type="caution">
    <text evidence="2">The sequence shown here is derived from an EMBL/GenBank/DDBJ whole genome shotgun (WGS) entry which is preliminary data.</text>
</comment>
<sequence length="356" mass="37008">MPDRLCSEAVDLARSAAVELAGEDAVGEHLGAEADGDRVVTHSFGCLMPAYRGWRWAVTVARASRSRRVTVDESVLLPDSDAVLAPEWLPWSDRLRPGDLGPGDLLPTGEDDPRLEPGWAGTDFAGDEALVDEPEVAALDESPSAEAVEEVTEAIHEARAARERAESADGEAARAATDRGAIASVARELGLTRARVLSRHGLLEAADRWGEEFGPDTPMAQAAPDQCATCGFLMPLSGPLRQAFGVCANAYSPADGRVVALTYGCGAHSEAAVMPAPPHPATPVLDETRTDPFDLRPERPAEEPAGAGAAQPEGAEPEGAQAEAGEHEAVREGGAAAERAGAAPEDDMAAAALGHA</sequence>
<evidence type="ECO:0000313" key="3">
    <source>
        <dbReference type="Proteomes" id="UP000567795"/>
    </source>
</evidence>
<name>A0A852ZZD0_9ACTN</name>
<feature type="region of interest" description="Disordered" evidence="1">
    <location>
        <begin position="270"/>
        <end position="356"/>
    </location>
</feature>
<organism evidence="2 3">
    <name type="scientific">Allostreptomyces psammosilenae</name>
    <dbReference type="NCBI Taxonomy" id="1892865"/>
    <lineage>
        <taxon>Bacteria</taxon>
        <taxon>Bacillati</taxon>
        <taxon>Actinomycetota</taxon>
        <taxon>Actinomycetes</taxon>
        <taxon>Kitasatosporales</taxon>
        <taxon>Streptomycetaceae</taxon>
        <taxon>Allostreptomyces</taxon>
    </lineage>
</organism>
<dbReference type="InterPro" id="IPR021391">
    <property type="entry name" value="DUF3027"/>
</dbReference>
<dbReference type="Pfam" id="PF11228">
    <property type="entry name" value="DUF3027"/>
    <property type="match status" value="1"/>
</dbReference>